<evidence type="ECO:0000313" key="2">
    <source>
        <dbReference type="EMBL" id="GER56158.1"/>
    </source>
</evidence>
<organism evidence="2 3">
    <name type="scientific">Striga asiatica</name>
    <name type="common">Asiatic witchweed</name>
    <name type="synonym">Buchnera asiatica</name>
    <dbReference type="NCBI Taxonomy" id="4170"/>
    <lineage>
        <taxon>Eukaryota</taxon>
        <taxon>Viridiplantae</taxon>
        <taxon>Streptophyta</taxon>
        <taxon>Embryophyta</taxon>
        <taxon>Tracheophyta</taxon>
        <taxon>Spermatophyta</taxon>
        <taxon>Magnoliopsida</taxon>
        <taxon>eudicotyledons</taxon>
        <taxon>Gunneridae</taxon>
        <taxon>Pentapetalae</taxon>
        <taxon>asterids</taxon>
        <taxon>lamiids</taxon>
        <taxon>Lamiales</taxon>
        <taxon>Orobanchaceae</taxon>
        <taxon>Buchnereae</taxon>
        <taxon>Striga</taxon>
    </lineage>
</organism>
<reference evidence="3" key="1">
    <citation type="journal article" date="2019" name="Curr. Biol.">
        <title>Genome Sequence of Striga asiatica Provides Insight into the Evolution of Plant Parasitism.</title>
        <authorList>
            <person name="Yoshida S."/>
            <person name="Kim S."/>
            <person name="Wafula E.K."/>
            <person name="Tanskanen J."/>
            <person name="Kim Y.M."/>
            <person name="Honaas L."/>
            <person name="Yang Z."/>
            <person name="Spallek T."/>
            <person name="Conn C.E."/>
            <person name="Ichihashi Y."/>
            <person name="Cheong K."/>
            <person name="Cui S."/>
            <person name="Der J.P."/>
            <person name="Gundlach H."/>
            <person name="Jiao Y."/>
            <person name="Hori C."/>
            <person name="Ishida J.K."/>
            <person name="Kasahara H."/>
            <person name="Kiba T."/>
            <person name="Kim M.S."/>
            <person name="Koo N."/>
            <person name="Laohavisit A."/>
            <person name="Lee Y.H."/>
            <person name="Lumba S."/>
            <person name="McCourt P."/>
            <person name="Mortimer J.C."/>
            <person name="Mutuku J.M."/>
            <person name="Nomura T."/>
            <person name="Sasaki-Sekimoto Y."/>
            <person name="Seto Y."/>
            <person name="Wang Y."/>
            <person name="Wakatake T."/>
            <person name="Sakakibara H."/>
            <person name="Demura T."/>
            <person name="Yamaguchi S."/>
            <person name="Yoneyama K."/>
            <person name="Manabe R.I."/>
            <person name="Nelson D.C."/>
            <person name="Schulman A.H."/>
            <person name="Timko M.P."/>
            <person name="dePamphilis C.W."/>
            <person name="Choi D."/>
            <person name="Shirasu K."/>
        </authorList>
    </citation>
    <scope>NUCLEOTIDE SEQUENCE [LARGE SCALE GENOMIC DNA]</scope>
    <source>
        <strain evidence="3">cv. UVA1</strain>
    </source>
</reference>
<protein>
    <submittedName>
        <fullName evidence="2">Latent-transforming growth factor beta-binding protein 1</fullName>
    </submittedName>
</protein>
<evidence type="ECO:0000256" key="1">
    <source>
        <dbReference type="SAM" id="MobiDB-lite"/>
    </source>
</evidence>
<dbReference type="AlphaFoldDB" id="A0A5A7RG96"/>
<feature type="region of interest" description="Disordered" evidence="1">
    <location>
        <begin position="79"/>
        <end position="132"/>
    </location>
</feature>
<sequence length="177" mass="19973">MTEHPSFSSNLRVTARLTSSASAKTTFRPWKKEFELEDSHRFSDMAVVEIDGRSWRPRAFLSPTAIEIPICSKRDNRRSSLQPCMANPNLNPDISTPVPRPSPPPLVRSSAPFVQKHTHHENTPSTAQQTTHHVQNYLKYPPLISHHVIRQAPVDLDSKIIASVGAQAFRQTRSLLH</sequence>
<feature type="compositionally biased region" description="Polar residues" evidence="1">
    <location>
        <begin position="123"/>
        <end position="132"/>
    </location>
</feature>
<dbReference type="Proteomes" id="UP000325081">
    <property type="component" value="Unassembled WGS sequence"/>
</dbReference>
<dbReference type="EMBL" id="BKCP01012514">
    <property type="protein sequence ID" value="GER56158.1"/>
    <property type="molecule type" value="Genomic_DNA"/>
</dbReference>
<name>A0A5A7RG96_STRAF</name>
<comment type="caution">
    <text evidence="2">The sequence shown here is derived from an EMBL/GenBank/DDBJ whole genome shotgun (WGS) entry which is preliminary data.</text>
</comment>
<gene>
    <name evidence="2" type="ORF">STAS_33867</name>
</gene>
<keyword evidence="3" id="KW-1185">Reference proteome</keyword>
<evidence type="ECO:0000313" key="3">
    <source>
        <dbReference type="Proteomes" id="UP000325081"/>
    </source>
</evidence>
<accession>A0A5A7RG96</accession>
<proteinExistence type="predicted"/>